<comment type="caution">
    <text evidence="2">The sequence shown here is derived from an EMBL/GenBank/DDBJ whole genome shotgun (WGS) entry which is preliminary data.</text>
</comment>
<feature type="transmembrane region" description="Helical" evidence="1">
    <location>
        <begin position="233"/>
        <end position="253"/>
    </location>
</feature>
<evidence type="ECO:0000256" key="1">
    <source>
        <dbReference type="SAM" id="Phobius"/>
    </source>
</evidence>
<name>A0AAE0P8Q4_9PEZI</name>
<gene>
    <name evidence="2" type="ORF">B0H63DRAFT_518346</name>
</gene>
<keyword evidence="1" id="KW-0812">Transmembrane</keyword>
<reference evidence="2" key="2">
    <citation type="submission" date="2023-06" db="EMBL/GenBank/DDBJ databases">
        <authorList>
            <consortium name="Lawrence Berkeley National Laboratory"/>
            <person name="Haridas S."/>
            <person name="Hensen N."/>
            <person name="Bonometti L."/>
            <person name="Westerberg I."/>
            <person name="Brannstrom I.O."/>
            <person name="Guillou S."/>
            <person name="Cros-Aarteil S."/>
            <person name="Calhoun S."/>
            <person name="Kuo A."/>
            <person name="Mondo S."/>
            <person name="Pangilinan J."/>
            <person name="Riley R."/>
            <person name="LaButti K."/>
            <person name="Andreopoulos B."/>
            <person name="Lipzen A."/>
            <person name="Chen C."/>
            <person name="Yanf M."/>
            <person name="Daum C."/>
            <person name="Ng V."/>
            <person name="Clum A."/>
            <person name="Steindorff A."/>
            <person name="Ohm R."/>
            <person name="Martin F."/>
            <person name="Silar P."/>
            <person name="Natvig D."/>
            <person name="Lalanne C."/>
            <person name="Gautier V."/>
            <person name="Ament-velasquez S.L."/>
            <person name="Kruys A."/>
            <person name="Hutchinson M.I."/>
            <person name="Powell A.J."/>
            <person name="Barry K."/>
            <person name="Miller A.N."/>
            <person name="Grigoriev I.V."/>
            <person name="Debuchy R."/>
            <person name="Gladieux P."/>
            <person name="Thoren M.H."/>
            <person name="Johannesson H."/>
        </authorList>
    </citation>
    <scope>NUCLEOTIDE SEQUENCE</scope>
    <source>
        <strain evidence="2">CBS 232.78</strain>
    </source>
</reference>
<keyword evidence="1" id="KW-1133">Transmembrane helix</keyword>
<keyword evidence="1" id="KW-0472">Membrane</keyword>
<keyword evidence="3" id="KW-1185">Reference proteome</keyword>
<evidence type="ECO:0000313" key="2">
    <source>
        <dbReference type="EMBL" id="KAK3395282.1"/>
    </source>
</evidence>
<dbReference type="AlphaFoldDB" id="A0AAE0P8Q4"/>
<proteinExistence type="predicted"/>
<organism evidence="2 3">
    <name type="scientific">Podospora didyma</name>
    <dbReference type="NCBI Taxonomy" id="330526"/>
    <lineage>
        <taxon>Eukaryota</taxon>
        <taxon>Fungi</taxon>
        <taxon>Dikarya</taxon>
        <taxon>Ascomycota</taxon>
        <taxon>Pezizomycotina</taxon>
        <taxon>Sordariomycetes</taxon>
        <taxon>Sordariomycetidae</taxon>
        <taxon>Sordariales</taxon>
        <taxon>Podosporaceae</taxon>
        <taxon>Podospora</taxon>
    </lineage>
</organism>
<sequence length="320" mass="35222">MLDTHIKILLSFHVLTRSKGATAAESLLMKPGGLTGIFTSVKLLYPYRESLSLMSSLMIMCSALLTTSSTESVGINLVGHCDANRQAQGHCAISLSAVELPAKVTEGLLSSMEHRRHRGTLQGGDFQVKELLQFKLLPSRSNNHAMKDTPKELAQILSRKQFASGRRGAKQNDDHDIDLYGVTLVADDNWNNNSTSRKHIKTNNSATAANKEKISKSCRGQSISAEFMNGQTFGASFMFAGFGVVIALFWNYFSYTAMLEPYRHLSRQPQTYATILAPRAGEPLTGLRRSFQRRDLLGGAVSCLTILSKFAPIFLSNIPF</sequence>
<dbReference type="EMBL" id="JAULSW010000001">
    <property type="protein sequence ID" value="KAK3395282.1"/>
    <property type="molecule type" value="Genomic_DNA"/>
</dbReference>
<dbReference type="Proteomes" id="UP001285441">
    <property type="component" value="Unassembled WGS sequence"/>
</dbReference>
<accession>A0AAE0P8Q4</accession>
<feature type="transmembrane region" description="Helical" evidence="1">
    <location>
        <begin position="296"/>
        <end position="315"/>
    </location>
</feature>
<protein>
    <submittedName>
        <fullName evidence="2">Uncharacterized protein</fullName>
    </submittedName>
</protein>
<dbReference type="Pfam" id="PF11915">
    <property type="entry name" value="DUF3433"/>
    <property type="match status" value="1"/>
</dbReference>
<evidence type="ECO:0000313" key="3">
    <source>
        <dbReference type="Proteomes" id="UP001285441"/>
    </source>
</evidence>
<reference evidence="2" key="1">
    <citation type="journal article" date="2023" name="Mol. Phylogenet. Evol.">
        <title>Genome-scale phylogeny and comparative genomics of the fungal order Sordariales.</title>
        <authorList>
            <person name="Hensen N."/>
            <person name="Bonometti L."/>
            <person name="Westerberg I."/>
            <person name="Brannstrom I.O."/>
            <person name="Guillou S."/>
            <person name="Cros-Aarteil S."/>
            <person name="Calhoun S."/>
            <person name="Haridas S."/>
            <person name="Kuo A."/>
            <person name="Mondo S."/>
            <person name="Pangilinan J."/>
            <person name="Riley R."/>
            <person name="LaButti K."/>
            <person name="Andreopoulos B."/>
            <person name="Lipzen A."/>
            <person name="Chen C."/>
            <person name="Yan M."/>
            <person name="Daum C."/>
            <person name="Ng V."/>
            <person name="Clum A."/>
            <person name="Steindorff A."/>
            <person name="Ohm R.A."/>
            <person name="Martin F."/>
            <person name="Silar P."/>
            <person name="Natvig D.O."/>
            <person name="Lalanne C."/>
            <person name="Gautier V."/>
            <person name="Ament-Velasquez S.L."/>
            <person name="Kruys A."/>
            <person name="Hutchinson M.I."/>
            <person name="Powell A.J."/>
            <person name="Barry K."/>
            <person name="Miller A.N."/>
            <person name="Grigoriev I.V."/>
            <person name="Debuchy R."/>
            <person name="Gladieux P."/>
            <person name="Hiltunen Thoren M."/>
            <person name="Johannesson H."/>
        </authorList>
    </citation>
    <scope>NUCLEOTIDE SEQUENCE</scope>
    <source>
        <strain evidence="2">CBS 232.78</strain>
    </source>
</reference>
<dbReference type="InterPro" id="IPR021840">
    <property type="entry name" value="DUF3433"/>
</dbReference>